<dbReference type="RefSeq" id="WP_076837216.1">
    <property type="nucleotide sequence ID" value="NZ_CP019434.1"/>
</dbReference>
<dbReference type="EMBL" id="CP019434">
    <property type="protein sequence ID" value="APZ43576.1"/>
    <property type="molecule type" value="Genomic_DNA"/>
</dbReference>
<dbReference type="Proteomes" id="UP000243807">
    <property type="component" value="Chromosome"/>
</dbReference>
<protein>
    <recommendedName>
        <fullName evidence="3">DUF1641 domain-containing protein</fullName>
    </recommendedName>
</protein>
<sequence>MEAQAKSGNDSPLTAEQWAGLARLGDFGNKLGALTDGPLAGAATAVIDRFGELDGRYDLATLAEKLVATVATLERAGLLDLVRENAQFIADSLEVLTPMLDDWLGRIKELPASEFKADAEFVLALLRKTRVIAGFVEDKLAGELTGKTAALTEFMQRNDTDQAVAEALVQLGRLYRCGLLARLGDLAEYVAGLEEGTDFESLVGNLVESLPKNAIGQAIDVMHSAEDAMEDARKDEQHLGGYAGMLHLLRDEEVQKGLRMLSVLPIYLEKRMEKHD</sequence>
<keyword evidence="2" id="KW-1185">Reference proteome</keyword>
<dbReference type="STRING" id="1765967.BW247_11150"/>
<dbReference type="KEGG" id="afy:BW247_11150"/>
<dbReference type="AlphaFoldDB" id="A0A1P8UIB7"/>
<evidence type="ECO:0008006" key="3">
    <source>
        <dbReference type="Google" id="ProtNLM"/>
    </source>
</evidence>
<proteinExistence type="predicted"/>
<accession>A0A1P8UIB7</accession>
<organism evidence="1 2">
    <name type="scientific">Acidihalobacter ferrooxydans</name>
    <dbReference type="NCBI Taxonomy" id="1765967"/>
    <lineage>
        <taxon>Bacteria</taxon>
        <taxon>Pseudomonadati</taxon>
        <taxon>Pseudomonadota</taxon>
        <taxon>Gammaproteobacteria</taxon>
        <taxon>Chromatiales</taxon>
        <taxon>Ectothiorhodospiraceae</taxon>
        <taxon>Acidihalobacter</taxon>
    </lineage>
</organism>
<evidence type="ECO:0000313" key="2">
    <source>
        <dbReference type="Proteomes" id="UP000243807"/>
    </source>
</evidence>
<name>A0A1P8UIB7_9GAMM</name>
<reference evidence="1 2" key="1">
    <citation type="submission" date="2017-01" db="EMBL/GenBank/DDBJ databases">
        <title>Draft sequence of Acidihalobacter ferrooxidans strain DSM 14175 (strain V8).</title>
        <authorList>
            <person name="Khaleque H.N."/>
            <person name="Ramsay J.P."/>
            <person name="Murphy R.J.T."/>
            <person name="Kaksonen A.H."/>
            <person name="Boxall N.J."/>
            <person name="Watkin E.L.J."/>
        </authorList>
    </citation>
    <scope>NUCLEOTIDE SEQUENCE [LARGE SCALE GENOMIC DNA]</scope>
    <source>
        <strain evidence="1 2">V8</strain>
    </source>
</reference>
<evidence type="ECO:0000313" key="1">
    <source>
        <dbReference type="EMBL" id="APZ43576.1"/>
    </source>
</evidence>
<gene>
    <name evidence="1" type="ORF">BW247_11150</name>
</gene>
<dbReference type="OrthoDB" id="5800843at2"/>